<dbReference type="InterPro" id="IPR036909">
    <property type="entry name" value="Cyt_c-like_dom_sf"/>
</dbReference>
<keyword evidence="7 13" id="KW-0479">Metal-binding</keyword>
<proteinExistence type="predicted"/>
<feature type="domain" description="Cytochrome c" evidence="14">
    <location>
        <begin position="193"/>
        <end position="305"/>
    </location>
</feature>
<evidence type="ECO:0000256" key="12">
    <source>
        <dbReference type="ARBA" id="ARBA00023136"/>
    </source>
</evidence>
<protein>
    <submittedName>
        <fullName evidence="15">Cytochrome c</fullName>
    </submittedName>
</protein>
<dbReference type="PIRSF" id="PIRSF000018">
    <property type="entry name" value="Mb_ADH_cyt_c"/>
    <property type="match status" value="1"/>
</dbReference>
<dbReference type="InterPro" id="IPR009056">
    <property type="entry name" value="Cyt_c-like_dom"/>
</dbReference>
<dbReference type="InterPro" id="IPR014353">
    <property type="entry name" value="Membr-bd_ADH_cyt_c"/>
</dbReference>
<evidence type="ECO:0000256" key="9">
    <source>
        <dbReference type="ARBA" id="ARBA00022737"/>
    </source>
</evidence>
<evidence type="ECO:0000256" key="3">
    <source>
        <dbReference type="ARBA" id="ARBA00022448"/>
    </source>
</evidence>
<evidence type="ECO:0000256" key="11">
    <source>
        <dbReference type="ARBA" id="ARBA00023004"/>
    </source>
</evidence>
<dbReference type="PANTHER" id="PTHR35008">
    <property type="entry name" value="BLL4482 PROTEIN-RELATED"/>
    <property type="match status" value="1"/>
</dbReference>
<keyword evidence="9" id="KW-0677">Repeat</keyword>
<evidence type="ECO:0000256" key="4">
    <source>
        <dbReference type="ARBA" id="ARBA00022475"/>
    </source>
</evidence>
<comment type="cofactor">
    <cofactor evidence="1">
        <name>heme c</name>
        <dbReference type="ChEBI" id="CHEBI:61717"/>
    </cofactor>
</comment>
<dbReference type="PANTHER" id="PTHR35008:SF8">
    <property type="entry name" value="ALCOHOL DEHYDROGENASE CYTOCHROME C SUBUNIT"/>
    <property type="match status" value="1"/>
</dbReference>
<keyword evidence="3" id="KW-0813">Transport</keyword>
<evidence type="ECO:0000256" key="8">
    <source>
        <dbReference type="ARBA" id="ARBA00022729"/>
    </source>
</evidence>
<evidence type="ECO:0000256" key="5">
    <source>
        <dbReference type="ARBA" id="ARBA00022617"/>
    </source>
</evidence>
<sequence length="453" mass="48331">MRLFLRIVAGLVLLGLLVVVALILWPLRLTAPERLTVADDAMAWPAVEKEDYPRLAVVAADCAACHTADDGARFAGGRAFPTPMGTIYSSNITPDDETGIGGYTLDEFRAALVDGVRGDGAHLYPAMPYTNYRKLAERDVAAIYDYMMNQVEPVRNTPPEDEMTFPFNLRFGIRAWKWVSLPRPGFTAASDDPVLARGAYLVEGPEHCGACHSPRNALFVQSGYDASDPDFLSGGELNGWPVPSLRGEDGAPATWSEQALTDYLRTGRNAASGVGGEMTLVVEHSLQELPDSDVAAIVAYLRALAPNGGGSDDGLLVTADGTRAGALRDAQDSTGTIAMLSAADPDEMELGARLYLDNCSGCHFSDGDGSDSVVPRLDGNRIVNADSPVGLIKTILDGAELPSTHLAPYALAMPGFADRLDDAEVAELASFVRRAWSNDAPPVEADAIGQYRE</sequence>
<dbReference type="InterPro" id="IPR008168">
    <property type="entry name" value="Cyt_C_IC"/>
</dbReference>
<reference evidence="15 16" key="1">
    <citation type="submission" date="2021-01" db="EMBL/GenBank/DDBJ databases">
        <title>Biogeographic distribution of Paracoccus.</title>
        <authorList>
            <person name="Hollensteiner J."/>
            <person name="Leineberger J."/>
            <person name="Brinkhoff T."/>
            <person name="Daniel R."/>
        </authorList>
    </citation>
    <scope>NUCLEOTIDE SEQUENCE [LARGE SCALE GENOMIC DNA]</scope>
    <source>
        <strain evidence="15 16">LMG25392</strain>
    </source>
</reference>
<keyword evidence="16" id="KW-1185">Reference proteome</keyword>
<keyword evidence="11 13" id="KW-0408">Iron</keyword>
<gene>
    <name evidence="15" type="ORF">JHW45_01095</name>
</gene>
<comment type="subcellular location">
    <subcellularLocation>
        <location evidence="2">Cell membrane</location>
    </subcellularLocation>
</comment>
<accession>A0ABY7SVI5</accession>
<evidence type="ECO:0000256" key="10">
    <source>
        <dbReference type="ARBA" id="ARBA00022982"/>
    </source>
</evidence>
<keyword evidence="12" id="KW-0472">Membrane</keyword>
<name>A0ABY7SVI5_9RHOB</name>
<keyword evidence="6" id="KW-0679">Respiratory chain</keyword>
<dbReference type="RefSeq" id="WP_272859132.1">
    <property type="nucleotide sequence ID" value="NZ_CP067134.1"/>
</dbReference>
<dbReference type="PROSITE" id="PS51007">
    <property type="entry name" value="CYTC"/>
    <property type="match status" value="3"/>
</dbReference>
<organism evidence="15 16">
    <name type="scientific">Paracoccus stylophorae</name>
    <dbReference type="NCBI Taxonomy" id="659350"/>
    <lineage>
        <taxon>Bacteria</taxon>
        <taxon>Pseudomonadati</taxon>
        <taxon>Pseudomonadota</taxon>
        <taxon>Alphaproteobacteria</taxon>
        <taxon>Rhodobacterales</taxon>
        <taxon>Paracoccaceae</taxon>
        <taxon>Paracoccus</taxon>
    </lineage>
</organism>
<dbReference type="Pfam" id="PF00034">
    <property type="entry name" value="Cytochrom_C"/>
    <property type="match status" value="2"/>
</dbReference>
<feature type="domain" description="Cytochrome c" evidence="14">
    <location>
        <begin position="346"/>
        <end position="436"/>
    </location>
</feature>
<evidence type="ECO:0000256" key="1">
    <source>
        <dbReference type="ARBA" id="ARBA00001926"/>
    </source>
</evidence>
<evidence type="ECO:0000256" key="7">
    <source>
        <dbReference type="ARBA" id="ARBA00022723"/>
    </source>
</evidence>
<feature type="domain" description="Cytochrome c" evidence="14">
    <location>
        <begin position="39"/>
        <end position="151"/>
    </location>
</feature>
<evidence type="ECO:0000259" key="14">
    <source>
        <dbReference type="PROSITE" id="PS51007"/>
    </source>
</evidence>
<evidence type="ECO:0000313" key="16">
    <source>
        <dbReference type="Proteomes" id="UP001218412"/>
    </source>
</evidence>
<keyword evidence="5 13" id="KW-0349">Heme</keyword>
<keyword evidence="10" id="KW-0249">Electron transport</keyword>
<dbReference type="InterPro" id="IPR051459">
    <property type="entry name" value="Cytochrome_c-type_DH"/>
</dbReference>
<keyword evidence="8" id="KW-0732">Signal</keyword>
<evidence type="ECO:0000256" key="6">
    <source>
        <dbReference type="ARBA" id="ARBA00022660"/>
    </source>
</evidence>
<evidence type="ECO:0000256" key="2">
    <source>
        <dbReference type="ARBA" id="ARBA00004236"/>
    </source>
</evidence>
<evidence type="ECO:0000256" key="13">
    <source>
        <dbReference type="PROSITE-ProRule" id="PRU00433"/>
    </source>
</evidence>
<dbReference type="Proteomes" id="UP001218412">
    <property type="component" value="Chromosome"/>
</dbReference>
<dbReference type="PRINTS" id="PR00605">
    <property type="entry name" value="CYTCHROMECIC"/>
</dbReference>
<keyword evidence="4" id="KW-1003">Cell membrane</keyword>
<evidence type="ECO:0000313" key="15">
    <source>
        <dbReference type="EMBL" id="WCR11042.1"/>
    </source>
</evidence>
<dbReference type="SUPFAM" id="SSF46626">
    <property type="entry name" value="Cytochrome c"/>
    <property type="match status" value="3"/>
</dbReference>
<dbReference type="Gene3D" id="1.10.760.10">
    <property type="entry name" value="Cytochrome c-like domain"/>
    <property type="match status" value="2"/>
</dbReference>
<dbReference type="EMBL" id="CP067134">
    <property type="protein sequence ID" value="WCR11042.1"/>
    <property type="molecule type" value="Genomic_DNA"/>
</dbReference>